<dbReference type="AlphaFoldDB" id="A0A5C2RTC6"/>
<organism evidence="1 2">
    <name type="scientific">Lentinus tigrinus ALCF2SS1-6</name>
    <dbReference type="NCBI Taxonomy" id="1328759"/>
    <lineage>
        <taxon>Eukaryota</taxon>
        <taxon>Fungi</taxon>
        <taxon>Dikarya</taxon>
        <taxon>Basidiomycota</taxon>
        <taxon>Agaricomycotina</taxon>
        <taxon>Agaricomycetes</taxon>
        <taxon>Polyporales</taxon>
        <taxon>Polyporaceae</taxon>
        <taxon>Lentinus</taxon>
    </lineage>
</organism>
<name>A0A5C2RTC6_9APHY</name>
<dbReference type="Proteomes" id="UP000313359">
    <property type="component" value="Unassembled WGS sequence"/>
</dbReference>
<gene>
    <name evidence="1" type="ORF">L227DRAFT_581051</name>
</gene>
<protein>
    <submittedName>
        <fullName evidence="1">Uncharacterized protein</fullName>
    </submittedName>
</protein>
<keyword evidence="2" id="KW-1185">Reference proteome</keyword>
<dbReference type="EMBL" id="ML122315">
    <property type="protein sequence ID" value="RPD53795.1"/>
    <property type="molecule type" value="Genomic_DNA"/>
</dbReference>
<proteinExistence type="predicted"/>
<sequence>MASTWIYGPIHKVFDDEKAQAATFGCLTDKSDARPEHNPTCCCSAHKESPPDAPVLSNIRQVLRDLLGDVIPRYRLIADGVESLVGKHIFLGI</sequence>
<accession>A0A5C2RTC6</accession>
<reference evidence="1" key="1">
    <citation type="journal article" date="2018" name="Genome Biol. Evol.">
        <title>Genomics and development of Lentinus tigrinus, a white-rot wood-decaying mushroom with dimorphic fruiting bodies.</title>
        <authorList>
            <person name="Wu B."/>
            <person name="Xu Z."/>
            <person name="Knudson A."/>
            <person name="Carlson A."/>
            <person name="Chen N."/>
            <person name="Kovaka S."/>
            <person name="LaButti K."/>
            <person name="Lipzen A."/>
            <person name="Pennachio C."/>
            <person name="Riley R."/>
            <person name="Schakwitz W."/>
            <person name="Umezawa K."/>
            <person name="Ohm R.A."/>
            <person name="Grigoriev I.V."/>
            <person name="Nagy L.G."/>
            <person name="Gibbons J."/>
            <person name="Hibbett D."/>
        </authorList>
    </citation>
    <scope>NUCLEOTIDE SEQUENCE [LARGE SCALE GENOMIC DNA]</scope>
    <source>
        <strain evidence="1">ALCF2SS1-6</strain>
    </source>
</reference>
<evidence type="ECO:0000313" key="2">
    <source>
        <dbReference type="Proteomes" id="UP000313359"/>
    </source>
</evidence>
<evidence type="ECO:0000313" key="1">
    <source>
        <dbReference type="EMBL" id="RPD53795.1"/>
    </source>
</evidence>